<feature type="transmembrane region" description="Helical" evidence="1">
    <location>
        <begin position="112"/>
        <end position="129"/>
    </location>
</feature>
<dbReference type="EMBL" id="CADCUO010000181">
    <property type="protein sequence ID" value="CAA9407837.1"/>
    <property type="molecule type" value="Genomic_DNA"/>
</dbReference>
<protein>
    <submittedName>
        <fullName evidence="2">Uncharacterized protein</fullName>
    </submittedName>
</protein>
<proteinExistence type="predicted"/>
<keyword evidence="1" id="KW-0472">Membrane</keyword>
<evidence type="ECO:0000313" key="2">
    <source>
        <dbReference type="EMBL" id="CAA9407837.1"/>
    </source>
</evidence>
<gene>
    <name evidence="2" type="ORF">AVDCRST_MAG75-2553</name>
</gene>
<keyword evidence="1" id="KW-1133">Transmembrane helix</keyword>
<accession>A0A6J4P7A5</accession>
<name>A0A6J4P7A5_9ACTN</name>
<dbReference type="AlphaFoldDB" id="A0A6J4P7A5"/>
<feature type="transmembrane region" description="Helical" evidence="1">
    <location>
        <begin position="87"/>
        <end position="106"/>
    </location>
</feature>
<sequence>MSASDVAIVEAYSLPFAALALVVGLVRLRRQPDSPSWLTVGPAVSVGLLPSAFATVGDPSLTRPVVVLAVAAAVMVAGISLRWQAPFLSGALAACVVAVAQLAPYAVGVPRWVSFGAVGVALLVLGFQYEQRRQNASHAVRWVTALR</sequence>
<dbReference type="NCBIfam" id="NF047321">
    <property type="entry name" value="SCO7613_CTERM"/>
    <property type="match status" value="1"/>
</dbReference>
<feature type="transmembrane region" description="Helical" evidence="1">
    <location>
        <begin position="61"/>
        <end position="80"/>
    </location>
</feature>
<feature type="transmembrane region" description="Helical" evidence="1">
    <location>
        <begin position="6"/>
        <end position="25"/>
    </location>
</feature>
<evidence type="ECO:0000256" key="1">
    <source>
        <dbReference type="SAM" id="Phobius"/>
    </source>
</evidence>
<keyword evidence="1" id="KW-0812">Transmembrane</keyword>
<reference evidence="2" key="1">
    <citation type="submission" date="2020-02" db="EMBL/GenBank/DDBJ databases">
        <authorList>
            <person name="Meier V. D."/>
        </authorList>
    </citation>
    <scope>NUCLEOTIDE SEQUENCE</scope>
    <source>
        <strain evidence="2">AVDCRST_MAG75</strain>
    </source>
</reference>
<dbReference type="InterPro" id="IPR058062">
    <property type="entry name" value="SCO7613_C"/>
</dbReference>
<feature type="transmembrane region" description="Helical" evidence="1">
    <location>
        <begin position="37"/>
        <end position="55"/>
    </location>
</feature>
<organism evidence="2">
    <name type="scientific">uncultured Propionibacteriaceae bacterium</name>
    <dbReference type="NCBI Taxonomy" id="257457"/>
    <lineage>
        <taxon>Bacteria</taxon>
        <taxon>Bacillati</taxon>
        <taxon>Actinomycetota</taxon>
        <taxon>Actinomycetes</taxon>
        <taxon>Propionibacteriales</taxon>
        <taxon>Propionibacteriaceae</taxon>
        <taxon>environmental samples</taxon>
    </lineage>
</organism>